<feature type="domain" description="Glycosyltransferase subfamily 4-like N-terminal" evidence="4">
    <location>
        <begin position="41"/>
        <end position="209"/>
    </location>
</feature>
<dbReference type="RefSeq" id="WP_246014237.1">
    <property type="nucleotide sequence ID" value="NZ_CP039247.1"/>
</dbReference>
<organism evidence="5 6">
    <name type="scientific">Corynebacterium endometrii</name>
    <dbReference type="NCBI Taxonomy" id="2488819"/>
    <lineage>
        <taxon>Bacteria</taxon>
        <taxon>Bacillati</taxon>
        <taxon>Actinomycetota</taxon>
        <taxon>Actinomycetes</taxon>
        <taxon>Mycobacteriales</taxon>
        <taxon>Corynebacteriaceae</taxon>
        <taxon>Corynebacterium</taxon>
    </lineage>
</organism>
<dbReference type="InterPro" id="IPR001296">
    <property type="entry name" value="Glyco_trans_1"/>
</dbReference>
<dbReference type="EC" id="2.4.1.11" evidence="5"/>
<name>A0A4P7QH11_9CORY</name>
<reference evidence="5 6" key="1">
    <citation type="submission" date="2019-04" db="EMBL/GenBank/DDBJ databases">
        <title>Corynebacterium endometrii sp. nov., isolated from the uterus of a cow with endometritis.</title>
        <authorList>
            <person name="Ballas P."/>
            <person name="Ruckert C."/>
            <person name="Wagener K."/>
            <person name="Drillich M."/>
            <person name="Kaempfer P."/>
            <person name="Busse H.-J."/>
            <person name="Ehling-Schulz M."/>
        </authorList>
    </citation>
    <scope>NUCLEOTIDE SEQUENCE [LARGE SCALE GENOMIC DNA]</scope>
    <source>
        <strain evidence="5 6">LMM-1653</strain>
    </source>
</reference>
<feature type="domain" description="Glycosyl transferase family 1" evidence="3">
    <location>
        <begin position="232"/>
        <end position="378"/>
    </location>
</feature>
<dbReference type="GO" id="GO:1901137">
    <property type="term" value="P:carbohydrate derivative biosynthetic process"/>
    <property type="evidence" value="ECO:0007669"/>
    <property type="project" value="UniProtKB-ARBA"/>
</dbReference>
<evidence type="ECO:0000313" key="5">
    <source>
        <dbReference type="EMBL" id="QCB28909.1"/>
    </source>
</evidence>
<dbReference type="EMBL" id="CP039247">
    <property type="protein sequence ID" value="QCB28909.1"/>
    <property type="molecule type" value="Genomic_DNA"/>
</dbReference>
<sequence length="428" mass="46178">MKKQTTDREPEAMMAGKIGYVVKVYPRFSETFVVTEILGREAQGEDISIYAMRPTTDTRFHPELARVKAPVRWINRPTSPRYFWEQIASSLTDAGMAERFGRIMPQLATLEASDVAQGVALAKQVKEDGITHLHAHFASLAGRMAWVASQLTGIPYTVTTHAKDIFHQDVDFVWLRRICADAANVIAISKYNEDYLQRVLAGTGANIVLRYNALELSRFPFSAGAPVGPTLKVAAVGRLVAKKGFAHLIEAVSMLRGRGIRVHLTLAGEGELRPQLEAQVADLGLEESVTMVGALTQAEVSALVRGADVFVAPCVPGGDGNMDGLPTVVLEAMALGTPVVATSVTGLPEVIINNHTGVLIELGDLGERLSRDVADALEGVADGSVPGATLARGARALIEELFDNRRQAAALRELETGMVTTHPQEVHF</sequence>
<gene>
    <name evidence="5" type="ORF">CENDO_08185</name>
</gene>
<dbReference type="InterPro" id="IPR050194">
    <property type="entry name" value="Glycosyltransferase_grp1"/>
</dbReference>
<keyword evidence="1 5" id="KW-0328">Glycosyltransferase</keyword>
<protein>
    <submittedName>
        <fullName evidence="5">Glycogen synthase</fullName>
        <ecNumber evidence="5">2.4.1.11</ecNumber>
    </submittedName>
</protein>
<dbReference type="Pfam" id="PF13579">
    <property type="entry name" value="Glyco_trans_4_4"/>
    <property type="match status" value="1"/>
</dbReference>
<dbReference type="PANTHER" id="PTHR45947">
    <property type="entry name" value="SULFOQUINOVOSYL TRANSFERASE SQD2"/>
    <property type="match status" value="1"/>
</dbReference>
<evidence type="ECO:0000313" key="6">
    <source>
        <dbReference type="Proteomes" id="UP000296352"/>
    </source>
</evidence>
<evidence type="ECO:0000259" key="4">
    <source>
        <dbReference type="Pfam" id="PF13579"/>
    </source>
</evidence>
<dbReference type="GO" id="GO:1903509">
    <property type="term" value="P:liposaccharide metabolic process"/>
    <property type="evidence" value="ECO:0007669"/>
    <property type="project" value="UniProtKB-ARBA"/>
</dbReference>
<dbReference type="PANTHER" id="PTHR45947:SF14">
    <property type="entry name" value="SLL1723 PROTEIN"/>
    <property type="match status" value="1"/>
</dbReference>
<dbReference type="AlphaFoldDB" id="A0A4P7QH11"/>
<dbReference type="Pfam" id="PF00534">
    <property type="entry name" value="Glycos_transf_1"/>
    <property type="match status" value="1"/>
</dbReference>
<evidence type="ECO:0000256" key="2">
    <source>
        <dbReference type="ARBA" id="ARBA00022679"/>
    </source>
</evidence>
<dbReference type="GO" id="GO:0004373">
    <property type="term" value="F:alpha-1,4-glucan glucosyltransferase (UDP-glucose donor) activity"/>
    <property type="evidence" value="ECO:0007669"/>
    <property type="project" value="UniProtKB-EC"/>
</dbReference>
<accession>A0A4P7QH11</accession>
<dbReference type="InterPro" id="IPR028098">
    <property type="entry name" value="Glyco_trans_4-like_N"/>
</dbReference>
<evidence type="ECO:0000256" key="1">
    <source>
        <dbReference type="ARBA" id="ARBA00022676"/>
    </source>
</evidence>
<keyword evidence="2 5" id="KW-0808">Transferase</keyword>
<dbReference type="Gene3D" id="3.40.50.2000">
    <property type="entry name" value="Glycogen Phosphorylase B"/>
    <property type="match status" value="2"/>
</dbReference>
<keyword evidence="6" id="KW-1185">Reference proteome</keyword>
<dbReference type="Proteomes" id="UP000296352">
    <property type="component" value="Chromosome"/>
</dbReference>
<proteinExistence type="predicted"/>
<dbReference type="KEGG" id="cee:CENDO_08185"/>
<evidence type="ECO:0000259" key="3">
    <source>
        <dbReference type="Pfam" id="PF00534"/>
    </source>
</evidence>
<dbReference type="SUPFAM" id="SSF53756">
    <property type="entry name" value="UDP-Glycosyltransferase/glycogen phosphorylase"/>
    <property type="match status" value="1"/>
</dbReference>